<proteinExistence type="predicted"/>
<evidence type="ECO:0000313" key="3">
    <source>
        <dbReference type="Proteomes" id="UP000254331"/>
    </source>
</evidence>
<dbReference type="EMBL" id="UGTW01000001">
    <property type="protein sequence ID" value="SUC15911.1"/>
    <property type="molecule type" value="Genomic_DNA"/>
</dbReference>
<accession>A0A379F8J2</accession>
<feature type="transmembrane region" description="Helical" evidence="1">
    <location>
        <begin position="42"/>
        <end position="60"/>
    </location>
</feature>
<feature type="transmembrane region" description="Helical" evidence="1">
    <location>
        <begin position="5"/>
        <end position="22"/>
    </location>
</feature>
<gene>
    <name evidence="2" type="ORF">NCTC10376_01793</name>
</gene>
<evidence type="ECO:0000256" key="1">
    <source>
        <dbReference type="SAM" id="Phobius"/>
    </source>
</evidence>
<keyword evidence="1" id="KW-1133">Transmembrane helix</keyword>
<keyword evidence="1" id="KW-0472">Membrane</keyword>
<organism evidence="2 3">
    <name type="scientific">Proteus vulgaris</name>
    <dbReference type="NCBI Taxonomy" id="585"/>
    <lineage>
        <taxon>Bacteria</taxon>
        <taxon>Pseudomonadati</taxon>
        <taxon>Pseudomonadota</taxon>
        <taxon>Gammaproteobacteria</taxon>
        <taxon>Enterobacterales</taxon>
        <taxon>Morganellaceae</taxon>
        <taxon>Proteus</taxon>
    </lineage>
</organism>
<protein>
    <submittedName>
        <fullName evidence="2">Uncharacterized protein</fullName>
    </submittedName>
</protein>
<dbReference type="Proteomes" id="UP000254331">
    <property type="component" value="Unassembled WGS sequence"/>
</dbReference>
<name>A0A379F8J2_PROVU</name>
<dbReference type="AlphaFoldDB" id="A0A379F8J2"/>
<keyword evidence="1" id="KW-0812">Transmembrane</keyword>
<evidence type="ECO:0000313" key="2">
    <source>
        <dbReference type="EMBL" id="SUC15911.1"/>
    </source>
</evidence>
<sequence length="70" mass="8523">MIKYLILFYLLVSVTLFIYRTIKSKKSYHDKYSLGEAIDYSTLWPLYVFIAPYFFIAEKYRKFIGMSEER</sequence>
<reference evidence="2 3" key="1">
    <citation type="submission" date="2018-06" db="EMBL/GenBank/DDBJ databases">
        <authorList>
            <consortium name="Pathogen Informatics"/>
            <person name="Doyle S."/>
        </authorList>
    </citation>
    <scope>NUCLEOTIDE SEQUENCE [LARGE SCALE GENOMIC DNA]</scope>
    <source>
        <strain evidence="2 3">NCTC10376</strain>
    </source>
</reference>